<evidence type="ECO:0000313" key="2">
    <source>
        <dbReference type="Proteomes" id="UP000654075"/>
    </source>
</evidence>
<comment type="caution">
    <text evidence="1">The sequence shown here is derived from an EMBL/GenBank/DDBJ whole genome shotgun (WGS) entry which is preliminary data.</text>
</comment>
<sequence>PSRGAFSSGFRLLSFSADGQLRLWEASERRAKLVATERVLSAASEQTISMAGSSSTYMRVSPSRTRVCLVLRSTVYVVDLPAGLAGTASLVCKEVHSPFPG</sequence>
<name>A0A813H6D6_POLGL</name>
<reference evidence="1" key="1">
    <citation type="submission" date="2021-02" db="EMBL/GenBank/DDBJ databases">
        <authorList>
            <person name="Dougan E. K."/>
            <person name="Rhodes N."/>
            <person name="Thang M."/>
            <person name="Chan C."/>
        </authorList>
    </citation>
    <scope>NUCLEOTIDE SEQUENCE</scope>
</reference>
<gene>
    <name evidence="1" type="ORF">PGLA1383_LOCUS49076</name>
</gene>
<dbReference type="Proteomes" id="UP000654075">
    <property type="component" value="Unassembled WGS sequence"/>
</dbReference>
<feature type="non-terminal residue" evidence="1">
    <location>
        <position position="1"/>
    </location>
</feature>
<dbReference type="AlphaFoldDB" id="A0A813H6D6"/>
<protein>
    <submittedName>
        <fullName evidence="1">Uncharacterized protein</fullName>
    </submittedName>
</protein>
<keyword evidence="2" id="KW-1185">Reference proteome</keyword>
<organism evidence="1 2">
    <name type="scientific">Polarella glacialis</name>
    <name type="common">Dinoflagellate</name>
    <dbReference type="NCBI Taxonomy" id="89957"/>
    <lineage>
        <taxon>Eukaryota</taxon>
        <taxon>Sar</taxon>
        <taxon>Alveolata</taxon>
        <taxon>Dinophyceae</taxon>
        <taxon>Suessiales</taxon>
        <taxon>Suessiaceae</taxon>
        <taxon>Polarella</taxon>
    </lineage>
</organism>
<feature type="non-terminal residue" evidence="1">
    <location>
        <position position="101"/>
    </location>
</feature>
<evidence type="ECO:0000313" key="1">
    <source>
        <dbReference type="EMBL" id="CAE8633164.1"/>
    </source>
</evidence>
<accession>A0A813H6D6</accession>
<dbReference type="EMBL" id="CAJNNV010030650">
    <property type="protein sequence ID" value="CAE8633164.1"/>
    <property type="molecule type" value="Genomic_DNA"/>
</dbReference>
<proteinExistence type="predicted"/>